<reference evidence="2 3" key="1">
    <citation type="submission" date="2018-10" db="EMBL/GenBank/DDBJ databases">
        <authorList>
            <person name="Ekblom R."/>
            <person name="Jareborg N."/>
        </authorList>
    </citation>
    <scope>NUCLEOTIDE SEQUENCE [LARGE SCALE GENOMIC DNA]</scope>
    <source>
        <tissue evidence="2">Muscle</tissue>
    </source>
</reference>
<organism evidence="2 3">
    <name type="scientific">Gulo gulo</name>
    <name type="common">Wolverine</name>
    <name type="synonym">Gluton</name>
    <dbReference type="NCBI Taxonomy" id="48420"/>
    <lineage>
        <taxon>Eukaryota</taxon>
        <taxon>Metazoa</taxon>
        <taxon>Chordata</taxon>
        <taxon>Craniata</taxon>
        <taxon>Vertebrata</taxon>
        <taxon>Euteleostomi</taxon>
        <taxon>Mammalia</taxon>
        <taxon>Eutheria</taxon>
        <taxon>Laurasiatheria</taxon>
        <taxon>Carnivora</taxon>
        <taxon>Caniformia</taxon>
        <taxon>Musteloidea</taxon>
        <taxon>Mustelidae</taxon>
        <taxon>Guloninae</taxon>
        <taxon>Gulo</taxon>
    </lineage>
</organism>
<accession>A0A9X9LYD7</accession>
<evidence type="ECO:0000313" key="2">
    <source>
        <dbReference type="EMBL" id="VCW99337.1"/>
    </source>
</evidence>
<dbReference type="EMBL" id="CYRY02028258">
    <property type="protein sequence ID" value="VCW99337.1"/>
    <property type="molecule type" value="Genomic_DNA"/>
</dbReference>
<gene>
    <name evidence="2" type="ORF">BN2614_LOCUS2</name>
</gene>
<evidence type="ECO:0000256" key="1">
    <source>
        <dbReference type="SAM" id="MobiDB-lite"/>
    </source>
</evidence>
<feature type="compositionally biased region" description="Polar residues" evidence="1">
    <location>
        <begin position="1"/>
        <end position="19"/>
    </location>
</feature>
<dbReference type="Proteomes" id="UP000269945">
    <property type="component" value="Unassembled WGS sequence"/>
</dbReference>
<name>A0A9X9LYD7_GULGU</name>
<proteinExistence type="predicted"/>
<comment type="caution">
    <text evidence="2">The sequence shown here is derived from an EMBL/GenBank/DDBJ whole genome shotgun (WGS) entry which is preliminary data.</text>
</comment>
<keyword evidence="3" id="KW-1185">Reference proteome</keyword>
<protein>
    <submittedName>
        <fullName evidence="2">Uncharacterized protein</fullName>
    </submittedName>
</protein>
<sequence>MNKQQRQNRGRQASGTVTWPRQGRRSPRPFIPVPPDARGSHAGLPFLAPDGPRSPCRPPAAPRPSLSRAARREGSCHAPASWRLTFPECATPSMEPLQTRTHIPGRGDTEWVPTIRLRTLKKF</sequence>
<evidence type="ECO:0000313" key="3">
    <source>
        <dbReference type="Proteomes" id="UP000269945"/>
    </source>
</evidence>
<feature type="region of interest" description="Disordered" evidence="1">
    <location>
        <begin position="1"/>
        <end position="73"/>
    </location>
</feature>
<dbReference type="AlphaFoldDB" id="A0A9X9LYD7"/>